<gene>
    <name evidence="2" type="ORF">NA23_02750</name>
</gene>
<accession>A0AAI8CKR5</accession>
<organism evidence="2 3">
    <name type="scientific">Fervidobacterium islandicum</name>
    <dbReference type="NCBI Taxonomy" id="2423"/>
    <lineage>
        <taxon>Bacteria</taxon>
        <taxon>Thermotogati</taxon>
        <taxon>Thermotogota</taxon>
        <taxon>Thermotogae</taxon>
        <taxon>Thermotogales</taxon>
        <taxon>Fervidobacteriaceae</taxon>
        <taxon>Fervidobacterium</taxon>
    </lineage>
</organism>
<dbReference type="EMBL" id="CP014334">
    <property type="protein sequence ID" value="AMW32319.1"/>
    <property type="molecule type" value="Genomic_DNA"/>
</dbReference>
<keyword evidence="1" id="KW-0812">Transmembrane</keyword>
<evidence type="ECO:0000313" key="3">
    <source>
        <dbReference type="Proteomes" id="UP000093740"/>
    </source>
</evidence>
<evidence type="ECO:0000313" key="2">
    <source>
        <dbReference type="EMBL" id="AMW32319.1"/>
    </source>
</evidence>
<dbReference type="RefSeq" id="WP_033191188.1">
    <property type="nucleotide sequence ID" value="NZ_CP014334.2"/>
</dbReference>
<reference evidence="2 3" key="1">
    <citation type="journal article" date="2015" name="Stand. Genomic Sci.">
        <title>Genome sequence of a native-feather degrading extremely thermophilic Eubacterium, Fervidobacterium islandicum AW-1.</title>
        <authorList>
            <person name="Lee Y.J."/>
            <person name="Jeong H."/>
            <person name="Park G.S."/>
            <person name="Kwak Y."/>
            <person name="Lee S.J."/>
            <person name="Lee S.J."/>
            <person name="Park M.K."/>
            <person name="Kim J.Y."/>
            <person name="Kang H.K."/>
            <person name="Shin J.H."/>
            <person name="Lee D.W."/>
        </authorList>
    </citation>
    <scope>NUCLEOTIDE SEQUENCE [LARGE SCALE GENOMIC DNA]</scope>
    <source>
        <strain evidence="2 3">AW-1</strain>
    </source>
</reference>
<dbReference type="Proteomes" id="UP000093740">
    <property type="component" value="Chromosome"/>
</dbReference>
<keyword evidence="3" id="KW-1185">Reference proteome</keyword>
<evidence type="ECO:0000256" key="1">
    <source>
        <dbReference type="SAM" id="Phobius"/>
    </source>
</evidence>
<sequence length="125" mass="14294">MYAGIEMLITLVLFVPVIIFIGTVGYELQVEDFSLIAEAVTRLLPVPQSLSDVYFELRAFGAYRFLNVGPFYLKFNLGQISFLFSENTFQFALLPRVGGTLEFYNLRISANYINKTFVGGFYLRF</sequence>
<proteinExistence type="predicted"/>
<dbReference type="AlphaFoldDB" id="A0AAI8CKR5"/>
<keyword evidence="1" id="KW-0472">Membrane</keyword>
<dbReference type="KEGG" id="fia:NA23_02750"/>
<keyword evidence="1" id="KW-1133">Transmembrane helix</keyword>
<protein>
    <submittedName>
        <fullName evidence="2">Uncharacterized protein</fullName>
    </submittedName>
</protein>
<feature type="transmembrane region" description="Helical" evidence="1">
    <location>
        <begin position="7"/>
        <end position="26"/>
    </location>
</feature>
<name>A0AAI8CKR5_FERIS</name>